<accession>A0A7E4VMS3</accession>
<organism evidence="1 2">
    <name type="scientific">Panagrellus redivivus</name>
    <name type="common">Microworm</name>
    <dbReference type="NCBI Taxonomy" id="6233"/>
    <lineage>
        <taxon>Eukaryota</taxon>
        <taxon>Metazoa</taxon>
        <taxon>Ecdysozoa</taxon>
        <taxon>Nematoda</taxon>
        <taxon>Chromadorea</taxon>
        <taxon>Rhabditida</taxon>
        <taxon>Tylenchina</taxon>
        <taxon>Panagrolaimomorpha</taxon>
        <taxon>Panagrolaimoidea</taxon>
        <taxon>Panagrolaimidae</taxon>
        <taxon>Panagrellus</taxon>
    </lineage>
</organism>
<reference evidence="1" key="1">
    <citation type="journal article" date="2013" name="Genetics">
        <title>The draft genome and transcriptome of Panagrellus redivivus are shaped by the harsh demands of a free-living lifestyle.</title>
        <authorList>
            <person name="Srinivasan J."/>
            <person name="Dillman A.R."/>
            <person name="Macchietto M.G."/>
            <person name="Heikkinen L."/>
            <person name="Lakso M."/>
            <person name="Fracchia K.M."/>
            <person name="Antoshechkin I."/>
            <person name="Mortazavi A."/>
            <person name="Wong G."/>
            <person name="Sternberg P.W."/>
        </authorList>
    </citation>
    <scope>NUCLEOTIDE SEQUENCE [LARGE SCALE GENOMIC DNA]</scope>
    <source>
        <strain evidence="1">MT8872</strain>
    </source>
</reference>
<name>A0A7E4VMS3_PANRE</name>
<sequence>MAPANVCQRRHNVKEVVILVFNYQFIAFTCTTKCARSSSPMAASVSIPPTLKTRSLSPLHPSSSAKAIRLSCIARFMDTLSLRLNGSRMAKNLVCFS</sequence>
<reference evidence="2" key="2">
    <citation type="submission" date="2020-10" db="UniProtKB">
        <authorList>
            <consortium name="WormBaseParasite"/>
        </authorList>
    </citation>
    <scope>IDENTIFICATION</scope>
</reference>
<protein>
    <submittedName>
        <fullName evidence="2">Secreted protein</fullName>
    </submittedName>
</protein>
<keyword evidence="1" id="KW-1185">Reference proteome</keyword>
<evidence type="ECO:0000313" key="1">
    <source>
        <dbReference type="Proteomes" id="UP000492821"/>
    </source>
</evidence>
<dbReference type="WBParaSite" id="Pan_g22837.t1">
    <property type="protein sequence ID" value="Pan_g22837.t1"/>
    <property type="gene ID" value="Pan_g22837"/>
</dbReference>
<dbReference type="Proteomes" id="UP000492821">
    <property type="component" value="Unassembled WGS sequence"/>
</dbReference>
<dbReference type="AlphaFoldDB" id="A0A7E4VMS3"/>
<proteinExistence type="predicted"/>
<evidence type="ECO:0000313" key="2">
    <source>
        <dbReference type="WBParaSite" id="Pan_g22837.t1"/>
    </source>
</evidence>